<evidence type="ECO:0000256" key="1">
    <source>
        <dbReference type="SAM" id="MobiDB-lite"/>
    </source>
</evidence>
<accession>A0ABN8S7F5</accession>
<dbReference type="EMBL" id="CALNXK010000437">
    <property type="protein sequence ID" value="CAH3185673.1"/>
    <property type="molecule type" value="Genomic_DNA"/>
</dbReference>
<feature type="non-terminal residue" evidence="2">
    <location>
        <position position="210"/>
    </location>
</feature>
<gene>
    <name evidence="2" type="ORF">PLOB_00033103</name>
</gene>
<feature type="compositionally biased region" description="Low complexity" evidence="1">
    <location>
        <begin position="163"/>
        <end position="181"/>
    </location>
</feature>
<dbReference type="Proteomes" id="UP001159405">
    <property type="component" value="Unassembled WGS sequence"/>
</dbReference>
<name>A0ABN8S7F5_9CNID</name>
<proteinExistence type="predicted"/>
<feature type="region of interest" description="Disordered" evidence="1">
    <location>
        <begin position="163"/>
        <end position="187"/>
    </location>
</feature>
<comment type="caution">
    <text evidence="2">The sequence shown here is derived from an EMBL/GenBank/DDBJ whole genome shotgun (WGS) entry which is preliminary data.</text>
</comment>
<protein>
    <submittedName>
        <fullName evidence="2">Uncharacterized protein</fullName>
    </submittedName>
</protein>
<organism evidence="2 3">
    <name type="scientific">Porites lobata</name>
    <dbReference type="NCBI Taxonomy" id="104759"/>
    <lineage>
        <taxon>Eukaryota</taxon>
        <taxon>Metazoa</taxon>
        <taxon>Cnidaria</taxon>
        <taxon>Anthozoa</taxon>
        <taxon>Hexacorallia</taxon>
        <taxon>Scleractinia</taxon>
        <taxon>Fungiina</taxon>
        <taxon>Poritidae</taxon>
        <taxon>Porites</taxon>
    </lineage>
</organism>
<evidence type="ECO:0000313" key="3">
    <source>
        <dbReference type="Proteomes" id="UP001159405"/>
    </source>
</evidence>
<keyword evidence="3" id="KW-1185">Reference proteome</keyword>
<reference evidence="2 3" key="1">
    <citation type="submission" date="2022-05" db="EMBL/GenBank/DDBJ databases">
        <authorList>
            <consortium name="Genoscope - CEA"/>
            <person name="William W."/>
        </authorList>
    </citation>
    <scope>NUCLEOTIDE SEQUENCE [LARGE SCALE GENOMIC DNA]</scope>
</reference>
<sequence length="210" mass="24365">MIRLAIIFIIWERHHYDRSTLSMLSDLYHQKINFPAYYNFKEQWLSIITEKKVEIWHSLLRNHISTHYSGDEIHDTAISLAASDTARKFHSSFVRPYTRGQSEKNMKLVAETSNLSSEEPDTELTPNNSRQPIFYESDEWEQFVDHALANVTVPQPPSLRVQGQQQECQQQHPKQPHCQDQGVNHQAQQANQNISITSVNSAGSKFLFFP</sequence>
<evidence type="ECO:0000313" key="2">
    <source>
        <dbReference type="EMBL" id="CAH3185673.1"/>
    </source>
</evidence>